<dbReference type="SUPFAM" id="SSF64288">
    <property type="entry name" value="Chorismate lyase-like"/>
    <property type="match status" value="1"/>
</dbReference>
<dbReference type="SMART" id="SM00866">
    <property type="entry name" value="UTRA"/>
    <property type="match status" value="1"/>
</dbReference>
<evidence type="ECO:0000256" key="2">
    <source>
        <dbReference type="ARBA" id="ARBA00023125"/>
    </source>
</evidence>
<proteinExistence type="predicted"/>
<dbReference type="InterPro" id="IPR000524">
    <property type="entry name" value="Tscrpt_reg_HTH_GntR"/>
</dbReference>
<dbReference type="GO" id="GO:0045892">
    <property type="term" value="P:negative regulation of DNA-templated transcription"/>
    <property type="evidence" value="ECO:0007669"/>
    <property type="project" value="TreeGrafter"/>
</dbReference>
<gene>
    <name evidence="5" type="ORF">R70211_06338</name>
</gene>
<dbReference type="InterPro" id="IPR050679">
    <property type="entry name" value="Bact_HTH_transcr_reg"/>
</dbReference>
<keyword evidence="6" id="KW-1185">Reference proteome</keyword>
<dbReference type="Gene3D" id="3.40.1410.10">
    <property type="entry name" value="Chorismate lyase-like"/>
    <property type="match status" value="1"/>
</dbReference>
<evidence type="ECO:0000259" key="4">
    <source>
        <dbReference type="PROSITE" id="PS50949"/>
    </source>
</evidence>
<dbReference type="PANTHER" id="PTHR44846:SF1">
    <property type="entry name" value="MANNOSYL-D-GLYCERATE TRANSPORT_METABOLISM SYSTEM REPRESSOR MNGR-RELATED"/>
    <property type="match status" value="1"/>
</dbReference>
<dbReference type="InterPro" id="IPR036390">
    <property type="entry name" value="WH_DNA-bd_sf"/>
</dbReference>
<keyword evidence="2" id="KW-0238">DNA-binding</keyword>
<dbReference type="InterPro" id="IPR028978">
    <property type="entry name" value="Chorismate_lyase_/UTRA_dom_sf"/>
</dbReference>
<evidence type="ECO:0000256" key="3">
    <source>
        <dbReference type="ARBA" id="ARBA00023163"/>
    </source>
</evidence>
<dbReference type="PROSITE" id="PS50949">
    <property type="entry name" value="HTH_GNTR"/>
    <property type="match status" value="1"/>
</dbReference>
<dbReference type="SMART" id="SM00345">
    <property type="entry name" value="HTH_GNTR"/>
    <property type="match status" value="1"/>
</dbReference>
<dbReference type="GO" id="GO:0003677">
    <property type="term" value="F:DNA binding"/>
    <property type="evidence" value="ECO:0007669"/>
    <property type="project" value="UniProtKB-KW"/>
</dbReference>
<evidence type="ECO:0000256" key="1">
    <source>
        <dbReference type="ARBA" id="ARBA00023015"/>
    </source>
</evidence>
<dbReference type="EMBL" id="CAJNAS010000024">
    <property type="protein sequence ID" value="CAE6952273.1"/>
    <property type="molecule type" value="Genomic_DNA"/>
</dbReference>
<dbReference type="Pfam" id="PF07702">
    <property type="entry name" value="UTRA"/>
    <property type="match status" value="1"/>
</dbReference>
<sequence>MVSEAIIRHIESGSLREGDRLPSEGDLAVSHGVSVGTVQKALVQLVHSGLITREQGRGTFVSGSRVAPADVRYLRFRDADGNDLPSYVHARSVKRLKRKGPWSEFLGGDGFVRIERVISVGGRFDLYSEFWLREEDFAELGGVDRAALEKNLRELVAQRLSLPTLRVDQWIQFGKLPAAAANELNIDPNEPGFIMELRGYTLRNRPLYYQSIYSGPFSERLVITRENAQ</sequence>
<dbReference type="Pfam" id="PF00392">
    <property type="entry name" value="GntR"/>
    <property type="match status" value="1"/>
</dbReference>
<comment type="caution">
    <text evidence="5">The sequence shown here is derived from an EMBL/GenBank/DDBJ whole genome shotgun (WGS) entry which is preliminary data.</text>
</comment>
<dbReference type="GO" id="GO:0003700">
    <property type="term" value="F:DNA-binding transcription factor activity"/>
    <property type="evidence" value="ECO:0007669"/>
    <property type="project" value="InterPro"/>
</dbReference>
<accession>A0A9N8N4I0</accession>
<evidence type="ECO:0000313" key="5">
    <source>
        <dbReference type="EMBL" id="CAE6952273.1"/>
    </source>
</evidence>
<dbReference type="AlphaFoldDB" id="A0A9N8N4I0"/>
<dbReference type="Gene3D" id="1.10.10.10">
    <property type="entry name" value="Winged helix-like DNA-binding domain superfamily/Winged helix DNA-binding domain"/>
    <property type="match status" value="1"/>
</dbReference>
<dbReference type="CDD" id="cd07377">
    <property type="entry name" value="WHTH_GntR"/>
    <property type="match status" value="1"/>
</dbReference>
<dbReference type="Proteomes" id="UP000675121">
    <property type="component" value="Unassembled WGS sequence"/>
</dbReference>
<feature type="domain" description="HTH gntR-type" evidence="4">
    <location>
        <begin position="1"/>
        <end position="64"/>
    </location>
</feature>
<dbReference type="InterPro" id="IPR011663">
    <property type="entry name" value="UTRA"/>
</dbReference>
<keyword evidence="3" id="KW-0804">Transcription</keyword>
<name>A0A9N8N4I0_9BURK</name>
<dbReference type="SUPFAM" id="SSF46785">
    <property type="entry name" value="Winged helix' DNA-binding domain"/>
    <property type="match status" value="1"/>
</dbReference>
<protein>
    <recommendedName>
        <fullName evidence="4">HTH gntR-type domain-containing protein</fullName>
    </recommendedName>
</protein>
<dbReference type="PANTHER" id="PTHR44846">
    <property type="entry name" value="MANNOSYL-D-GLYCERATE TRANSPORT/METABOLISM SYSTEM REPRESSOR MNGR-RELATED"/>
    <property type="match status" value="1"/>
</dbReference>
<organism evidence="5 6">
    <name type="scientific">Paraburkholderia domus</name>
    <dbReference type="NCBI Taxonomy" id="2793075"/>
    <lineage>
        <taxon>Bacteria</taxon>
        <taxon>Pseudomonadati</taxon>
        <taxon>Pseudomonadota</taxon>
        <taxon>Betaproteobacteria</taxon>
        <taxon>Burkholderiales</taxon>
        <taxon>Burkholderiaceae</taxon>
        <taxon>Paraburkholderia</taxon>
    </lineage>
</organism>
<dbReference type="InterPro" id="IPR036388">
    <property type="entry name" value="WH-like_DNA-bd_sf"/>
</dbReference>
<keyword evidence="1" id="KW-0805">Transcription regulation</keyword>
<reference evidence="5" key="1">
    <citation type="submission" date="2021-02" db="EMBL/GenBank/DDBJ databases">
        <authorList>
            <person name="Vanwijnsberghe S."/>
        </authorList>
    </citation>
    <scope>NUCLEOTIDE SEQUENCE</scope>
    <source>
        <strain evidence="5">R-70211</strain>
    </source>
</reference>
<evidence type="ECO:0000313" key="6">
    <source>
        <dbReference type="Proteomes" id="UP000675121"/>
    </source>
</evidence>